<dbReference type="GO" id="GO:0009253">
    <property type="term" value="P:peptidoglycan catabolic process"/>
    <property type="evidence" value="ECO:0007669"/>
    <property type="project" value="InterPro"/>
</dbReference>
<evidence type="ECO:0000259" key="2">
    <source>
        <dbReference type="SMART" id="SM00644"/>
    </source>
</evidence>
<dbReference type="GeneID" id="85487288"/>
<sequence length="553" mass="60209">MPKPAYDERIQWSPHHHARPVRDIRFGAIHTQEGPGTAASLANYLCNPSSQVSYHYTVDNDRNVVAVVDTDDASWSVGNANGRVVNVCFAGSFVRWSKQEWLDRMGNAIEIAAYLQVLDARKYGFDPVVRGWDELRSKRNGLTDHRGINMAVLGGPGHTDVGDNFPWDVYAGHVDRFVREGTDVVPAGPDPALPTVIEQCRAANDWLGAKVSDGREVTTPDGAGRFAQYEHGWVYWSPTVDEGRAAYAIPFGPIGDAFAATGYEAGRLGYPRGPKLDLLPFTRSTGRPVAGGVVQAFQHGTVYDRAEEPTTVNAYIVQGTIREKYASLDYERGELGWPLSDEMDWAEGKWQRFEHGVVYWTAATNSAIAFVGETGKVRPISPPRAPVAPAPAPPAPAGYVPSDDERQLTPRDNKWVGGISHFATPGDASTRGRNMGVSGEPADNPRDPFYCAMRWGYVGLAQHRTGTPGWVGPVDRTDITPAEKMRLKTVLASKRVKVTGGGRSVVLRPADWGPAPTKRVVDVSPTVLAGLGLDTDDEVTVEWVAPTTPLGFL</sequence>
<dbReference type="AlphaFoldDB" id="A0A1I0UA88"/>
<dbReference type="OrthoDB" id="4561060at2"/>
<dbReference type="InterPro" id="IPR002502">
    <property type="entry name" value="Amidase_domain"/>
</dbReference>
<feature type="compositionally biased region" description="Pro residues" evidence="1">
    <location>
        <begin position="385"/>
        <end position="396"/>
    </location>
</feature>
<dbReference type="Pfam" id="PF01510">
    <property type="entry name" value="Amidase_2"/>
    <property type="match status" value="1"/>
</dbReference>
<feature type="region of interest" description="Disordered" evidence="1">
    <location>
        <begin position="385"/>
        <end position="441"/>
    </location>
</feature>
<dbReference type="RefSeq" id="WP_074922314.1">
    <property type="nucleotide sequence ID" value="NZ_FOJN01000016.1"/>
</dbReference>
<accession>A0A1I0UA88</accession>
<dbReference type="SMART" id="SM00644">
    <property type="entry name" value="Ami_2"/>
    <property type="match status" value="1"/>
</dbReference>
<evidence type="ECO:0000256" key="1">
    <source>
        <dbReference type="SAM" id="MobiDB-lite"/>
    </source>
</evidence>
<dbReference type="InterPro" id="IPR013207">
    <property type="entry name" value="LGFP"/>
</dbReference>
<gene>
    <name evidence="3" type="ORF">SAMN05444374_11622</name>
</gene>
<dbReference type="Proteomes" id="UP000182054">
    <property type="component" value="Unassembled WGS sequence"/>
</dbReference>
<reference evidence="3 4" key="1">
    <citation type="submission" date="2016-10" db="EMBL/GenBank/DDBJ databases">
        <authorList>
            <person name="de Groot N.N."/>
        </authorList>
    </citation>
    <scope>NUCLEOTIDE SEQUENCE [LARGE SCALE GENOMIC DNA]</scope>
    <source>
        <strain evidence="3 4">DSM 44908</strain>
    </source>
</reference>
<name>A0A1I0UA88_9NOCA</name>
<dbReference type="EMBL" id="FOJN01000016">
    <property type="protein sequence ID" value="SFA60783.1"/>
    <property type="molecule type" value="Genomic_DNA"/>
</dbReference>
<feature type="compositionally biased region" description="Basic and acidic residues" evidence="1">
    <location>
        <begin position="403"/>
        <end position="414"/>
    </location>
</feature>
<proteinExistence type="predicted"/>
<dbReference type="SUPFAM" id="SSF55846">
    <property type="entry name" value="N-acetylmuramoyl-L-alanine amidase-like"/>
    <property type="match status" value="1"/>
</dbReference>
<dbReference type="Gene3D" id="3.40.80.10">
    <property type="entry name" value="Peptidoglycan recognition protein-like"/>
    <property type="match status" value="1"/>
</dbReference>
<dbReference type="GO" id="GO:0008745">
    <property type="term" value="F:N-acetylmuramoyl-L-alanine amidase activity"/>
    <property type="evidence" value="ECO:0007669"/>
    <property type="project" value="InterPro"/>
</dbReference>
<feature type="domain" description="N-acetylmuramoyl-L-alanine amidase" evidence="2">
    <location>
        <begin position="13"/>
        <end position="147"/>
    </location>
</feature>
<evidence type="ECO:0000313" key="4">
    <source>
        <dbReference type="Proteomes" id="UP000182054"/>
    </source>
</evidence>
<protein>
    <submittedName>
        <fullName evidence="3">N-acetylmuramoyl-L-alanine amidase</fullName>
    </submittedName>
</protein>
<dbReference type="Pfam" id="PF08310">
    <property type="entry name" value="LGFP"/>
    <property type="match status" value="3"/>
</dbReference>
<organism evidence="3 4">
    <name type="scientific">Rhodococcoides kroppenstedtii</name>
    <dbReference type="NCBI Taxonomy" id="293050"/>
    <lineage>
        <taxon>Bacteria</taxon>
        <taxon>Bacillati</taxon>
        <taxon>Actinomycetota</taxon>
        <taxon>Actinomycetes</taxon>
        <taxon>Mycobacteriales</taxon>
        <taxon>Nocardiaceae</taxon>
        <taxon>Rhodococcoides</taxon>
    </lineage>
</organism>
<dbReference type="InterPro" id="IPR036505">
    <property type="entry name" value="Amidase/PGRP_sf"/>
</dbReference>
<evidence type="ECO:0000313" key="3">
    <source>
        <dbReference type="EMBL" id="SFA60783.1"/>
    </source>
</evidence>